<dbReference type="GO" id="GO:0004029">
    <property type="term" value="F:aldehyde dehydrogenase (NAD+) activity"/>
    <property type="evidence" value="ECO:0007669"/>
    <property type="project" value="UniProtKB-EC"/>
</dbReference>
<dbReference type="InterPro" id="IPR015590">
    <property type="entry name" value="Aldehyde_DH_dom"/>
</dbReference>
<keyword evidence="2 6" id="KW-0560">Oxidoreductase</keyword>
<dbReference type="InterPro" id="IPR016160">
    <property type="entry name" value="Ald_DH_CS_CYS"/>
</dbReference>
<dbReference type="PANTHER" id="PTHR11699">
    <property type="entry name" value="ALDEHYDE DEHYDROGENASE-RELATED"/>
    <property type="match status" value="1"/>
</dbReference>
<evidence type="ECO:0000256" key="4">
    <source>
        <dbReference type="ARBA" id="ARBA00049194"/>
    </source>
</evidence>
<evidence type="ECO:0000256" key="3">
    <source>
        <dbReference type="ARBA" id="ARBA00024226"/>
    </source>
</evidence>
<dbReference type="InterPro" id="IPR044086">
    <property type="entry name" value="LUC3-like"/>
</dbReference>
<feature type="active site" evidence="5">
    <location>
        <position position="246"/>
    </location>
</feature>
<dbReference type="Gene3D" id="3.40.605.10">
    <property type="entry name" value="Aldehyde Dehydrogenase, Chain A, domain 1"/>
    <property type="match status" value="1"/>
</dbReference>
<dbReference type="AlphaFoldDB" id="A0AAV9XKR8"/>
<keyword evidence="9" id="KW-1185">Reference proteome</keyword>
<gene>
    <name evidence="8" type="ORF">TWF694_006667</name>
</gene>
<dbReference type="InterPro" id="IPR016162">
    <property type="entry name" value="Ald_DH_N"/>
</dbReference>
<accession>A0AAV9XKR8</accession>
<dbReference type="FunFam" id="3.40.309.10:FF:000009">
    <property type="entry name" value="Aldehyde dehydrogenase A"/>
    <property type="match status" value="1"/>
</dbReference>
<protein>
    <recommendedName>
        <fullName evidence="3">aldehyde dehydrogenase (NAD(+))</fullName>
        <ecNumber evidence="3">1.2.1.3</ecNumber>
    </recommendedName>
</protein>
<evidence type="ECO:0000256" key="2">
    <source>
        <dbReference type="ARBA" id="ARBA00023002"/>
    </source>
</evidence>
<feature type="domain" description="Aldehyde dehydrogenase" evidence="7">
    <location>
        <begin position="22"/>
        <end position="477"/>
    </location>
</feature>
<dbReference type="PROSITE" id="PS00070">
    <property type="entry name" value="ALDEHYDE_DEHYDR_CYS"/>
    <property type="match status" value="1"/>
</dbReference>
<evidence type="ECO:0000259" key="7">
    <source>
        <dbReference type="Pfam" id="PF00171"/>
    </source>
</evidence>
<comment type="caution">
    <text evidence="8">The sequence shown here is derived from an EMBL/GenBank/DDBJ whole genome shotgun (WGS) entry which is preliminary data.</text>
</comment>
<evidence type="ECO:0000313" key="9">
    <source>
        <dbReference type="Proteomes" id="UP001365542"/>
    </source>
</evidence>
<reference evidence="8 9" key="1">
    <citation type="submission" date="2019-10" db="EMBL/GenBank/DDBJ databases">
        <authorList>
            <person name="Palmer J.M."/>
        </authorList>
    </citation>
    <scope>NUCLEOTIDE SEQUENCE [LARGE SCALE GENOMIC DNA]</scope>
    <source>
        <strain evidence="8 9">TWF694</strain>
    </source>
</reference>
<dbReference type="EC" id="1.2.1.3" evidence="3"/>
<proteinExistence type="inferred from homology"/>
<dbReference type="PROSITE" id="PS00687">
    <property type="entry name" value="ALDEHYDE_DEHYDR_GLU"/>
    <property type="match status" value="1"/>
</dbReference>
<comment type="similarity">
    <text evidence="1 6">Belongs to the aldehyde dehydrogenase family.</text>
</comment>
<name>A0AAV9XKR8_9PEZI</name>
<dbReference type="Pfam" id="PF00171">
    <property type="entry name" value="Aldedh"/>
    <property type="match status" value="1"/>
</dbReference>
<evidence type="ECO:0000256" key="5">
    <source>
        <dbReference type="PROSITE-ProRule" id="PRU10007"/>
    </source>
</evidence>
<dbReference type="Gene3D" id="3.40.309.10">
    <property type="entry name" value="Aldehyde Dehydrogenase, Chain A, domain 2"/>
    <property type="match status" value="1"/>
</dbReference>
<dbReference type="Proteomes" id="UP001365542">
    <property type="component" value="Unassembled WGS sequence"/>
</dbReference>
<dbReference type="EMBL" id="JAVHJO010000002">
    <property type="protein sequence ID" value="KAK6542724.1"/>
    <property type="molecule type" value="Genomic_DNA"/>
</dbReference>
<dbReference type="CDD" id="cd07106">
    <property type="entry name" value="ALDH_AldA-AAD23400"/>
    <property type="match status" value="1"/>
</dbReference>
<dbReference type="SUPFAM" id="SSF53720">
    <property type="entry name" value="ALDH-like"/>
    <property type="match status" value="1"/>
</dbReference>
<evidence type="ECO:0000313" key="8">
    <source>
        <dbReference type="EMBL" id="KAK6542724.1"/>
    </source>
</evidence>
<dbReference type="InterPro" id="IPR016163">
    <property type="entry name" value="Ald_DH_C"/>
</dbReference>
<evidence type="ECO:0000256" key="1">
    <source>
        <dbReference type="ARBA" id="ARBA00009986"/>
    </source>
</evidence>
<sequence length="488" mass="53358">MTELKWDHFSNVIDGKLVDTAETRYSVNPSTGKPNLPVPVSTKDDLDMAVKAARKAFKTWSTTSWEERKNALLEFGKAITAEKEGFAKLLVQEQGKPMPFALREVAGSEFTIKTLCSLKLEDEVISDEGGRTVTRRYVPIGVGGGIVPWNYPIGIMIVKVTHALLTGNTIICKPSPFTPYANLKIAELGQRFFPPGVLNCLSGDDNLGPWMTSHPGIDKISFTGSSATGRKVMESCSRTLKRVTLELGGKDPAIILPDIDIPLVASQVALYAFMNSGQICVATKRVYVHSSIAKEFIAALVEAAKRLKVGDGMEEGVFMGPVNNSMQYEKVLSFVEDIRREGGEIVLGNEQDTKLRYKGKDSGNGYFIDPMIVVSAADDSRIMKEEPFGPILPVATWENDEEVIARANDTDLGLGASVWGKDMERVEKIARRLEAGSVWVNEHVLTTPVAPFGGWKGSGVGVENGREGLVGWCNVQSLYIRKEVKSVL</sequence>
<comment type="catalytic activity">
    <reaction evidence="4">
        <text>an aldehyde + NAD(+) + H2O = a carboxylate + NADH + 2 H(+)</text>
        <dbReference type="Rhea" id="RHEA:16185"/>
        <dbReference type="ChEBI" id="CHEBI:15377"/>
        <dbReference type="ChEBI" id="CHEBI:15378"/>
        <dbReference type="ChEBI" id="CHEBI:17478"/>
        <dbReference type="ChEBI" id="CHEBI:29067"/>
        <dbReference type="ChEBI" id="CHEBI:57540"/>
        <dbReference type="ChEBI" id="CHEBI:57945"/>
        <dbReference type="EC" id="1.2.1.3"/>
    </reaction>
</comment>
<dbReference type="FunFam" id="3.40.605.10:FF:000007">
    <property type="entry name" value="NAD/NADP-dependent betaine aldehyde dehydrogenase"/>
    <property type="match status" value="1"/>
</dbReference>
<dbReference type="InterPro" id="IPR016161">
    <property type="entry name" value="Ald_DH/histidinol_DH"/>
</dbReference>
<evidence type="ECO:0000256" key="6">
    <source>
        <dbReference type="RuleBase" id="RU003345"/>
    </source>
</evidence>
<dbReference type="InterPro" id="IPR029510">
    <property type="entry name" value="Ald_DH_CS_GLU"/>
</dbReference>
<organism evidence="8 9">
    <name type="scientific">Orbilia ellipsospora</name>
    <dbReference type="NCBI Taxonomy" id="2528407"/>
    <lineage>
        <taxon>Eukaryota</taxon>
        <taxon>Fungi</taxon>
        <taxon>Dikarya</taxon>
        <taxon>Ascomycota</taxon>
        <taxon>Pezizomycotina</taxon>
        <taxon>Orbiliomycetes</taxon>
        <taxon>Orbiliales</taxon>
        <taxon>Orbiliaceae</taxon>
        <taxon>Orbilia</taxon>
    </lineage>
</organism>